<dbReference type="AlphaFoldDB" id="A0A553HTA6"/>
<feature type="domain" description="NADP-dependent oxidoreductase" evidence="4">
    <location>
        <begin position="34"/>
        <end position="193"/>
    </location>
</feature>
<comment type="caution">
    <text evidence="5">The sequence shown here is derived from an EMBL/GenBank/DDBJ whole genome shotgun (WGS) entry which is preliminary data.</text>
</comment>
<gene>
    <name evidence="5" type="ORF">FHL15_007971</name>
</gene>
<dbReference type="PANTHER" id="PTHR43364">
    <property type="entry name" value="NADH-SPECIFIC METHYLGLYOXAL REDUCTASE-RELATED"/>
    <property type="match status" value="1"/>
</dbReference>
<evidence type="ECO:0000313" key="6">
    <source>
        <dbReference type="Proteomes" id="UP000319160"/>
    </source>
</evidence>
<name>A0A553HTA6_9PEZI</name>
<dbReference type="CDD" id="cd19079">
    <property type="entry name" value="AKR_EcYajO-like"/>
    <property type="match status" value="1"/>
</dbReference>
<evidence type="ECO:0000256" key="3">
    <source>
        <dbReference type="ARBA" id="ARBA00023002"/>
    </source>
</evidence>
<dbReference type="EMBL" id="VFLP01000048">
    <property type="protein sequence ID" value="TRX91183.1"/>
    <property type="molecule type" value="Genomic_DNA"/>
</dbReference>
<evidence type="ECO:0000256" key="1">
    <source>
        <dbReference type="ARBA" id="ARBA00007905"/>
    </source>
</evidence>
<dbReference type="PANTHER" id="PTHR43364:SF9">
    <property type="entry name" value="OXIDOREDUCTASE"/>
    <property type="match status" value="1"/>
</dbReference>
<dbReference type="InterPro" id="IPR023210">
    <property type="entry name" value="NADP_OxRdtase_dom"/>
</dbReference>
<keyword evidence="2" id="KW-0521">NADP</keyword>
<keyword evidence="6" id="KW-1185">Reference proteome</keyword>
<sequence length="326" mass="36598">MADQLPSSLNESLHRTKVEYRRLGNSGLKVSVPILGCMSIGDTQAQDWAVAEEEALPLLKYAYDNGVTTWDTANIYSQGASEVLIGKALRKYAIPRHKVVIMTKCFWAVGETPDVHHWDVAEKIVQARDYVNQSGLSRAAIFNALEASLKRLDTAYVDLFQVHRFDYETPVEETMKALHDLVLSGKVRYIGASMQNHYNLLYREEEREMNRFCKMTGVGLVPWAPLAQGRLARPPFSSISSRSVPEVSGPDLVIVNRVKEIAERRGWAMTQVALAWLIARVASPIVGVSSTARLDEVMAVRGKKLTEEEEKFLEEFYSPKEVSGHD</sequence>
<accession>A0A553HTA6</accession>
<dbReference type="SUPFAM" id="SSF51430">
    <property type="entry name" value="NAD(P)-linked oxidoreductase"/>
    <property type="match status" value="1"/>
</dbReference>
<evidence type="ECO:0000313" key="5">
    <source>
        <dbReference type="EMBL" id="TRX91183.1"/>
    </source>
</evidence>
<dbReference type="InterPro" id="IPR036812">
    <property type="entry name" value="NAD(P)_OxRdtase_dom_sf"/>
</dbReference>
<dbReference type="Gene3D" id="3.20.20.100">
    <property type="entry name" value="NADP-dependent oxidoreductase domain"/>
    <property type="match status" value="1"/>
</dbReference>
<dbReference type="Pfam" id="PF00248">
    <property type="entry name" value="Aldo_ket_red"/>
    <property type="match status" value="1"/>
</dbReference>
<reference evidence="6" key="1">
    <citation type="submission" date="2019-06" db="EMBL/GenBank/DDBJ databases">
        <title>Draft genome sequence of the griseofulvin-producing fungus Xylaria cubensis strain G536.</title>
        <authorList>
            <person name="Mead M.E."/>
            <person name="Raja H.A."/>
            <person name="Steenwyk J.L."/>
            <person name="Knowles S.L."/>
            <person name="Oberlies N.H."/>
            <person name="Rokas A."/>
        </authorList>
    </citation>
    <scope>NUCLEOTIDE SEQUENCE [LARGE SCALE GENOMIC DNA]</scope>
    <source>
        <strain evidence="6">G536</strain>
    </source>
</reference>
<evidence type="ECO:0000256" key="2">
    <source>
        <dbReference type="ARBA" id="ARBA00022857"/>
    </source>
</evidence>
<dbReference type="Proteomes" id="UP000319160">
    <property type="component" value="Unassembled WGS sequence"/>
</dbReference>
<dbReference type="OrthoDB" id="1720422at2759"/>
<dbReference type="GO" id="GO:0016491">
    <property type="term" value="F:oxidoreductase activity"/>
    <property type="evidence" value="ECO:0007669"/>
    <property type="project" value="UniProtKB-KW"/>
</dbReference>
<evidence type="ECO:0000259" key="4">
    <source>
        <dbReference type="Pfam" id="PF00248"/>
    </source>
</evidence>
<protein>
    <recommendedName>
        <fullName evidence="4">NADP-dependent oxidoreductase domain-containing protein</fullName>
    </recommendedName>
</protein>
<dbReference type="STRING" id="2512241.A0A553HTA6"/>
<proteinExistence type="inferred from homology"/>
<comment type="similarity">
    <text evidence="1">Belongs to the aldo/keto reductase family.</text>
</comment>
<organism evidence="5 6">
    <name type="scientific">Xylaria flabelliformis</name>
    <dbReference type="NCBI Taxonomy" id="2512241"/>
    <lineage>
        <taxon>Eukaryota</taxon>
        <taxon>Fungi</taxon>
        <taxon>Dikarya</taxon>
        <taxon>Ascomycota</taxon>
        <taxon>Pezizomycotina</taxon>
        <taxon>Sordariomycetes</taxon>
        <taxon>Xylariomycetidae</taxon>
        <taxon>Xylariales</taxon>
        <taxon>Xylariaceae</taxon>
        <taxon>Xylaria</taxon>
    </lineage>
</organism>
<dbReference type="InterPro" id="IPR050523">
    <property type="entry name" value="AKR_Detox_Biosynth"/>
</dbReference>
<keyword evidence="3" id="KW-0560">Oxidoreductase</keyword>